<evidence type="ECO:0000313" key="2">
    <source>
        <dbReference type="EMBL" id="EKE73955.1"/>
    </source>
</evidence>
<dbReference type="RefSeq" id="WP_008484355.1">
    <property type="nucleotide sequence ID" value="NZ_AMRI01000011.1"/>
</dbReference>
<keyword evidence="2" id="KW-0969">Cilium</keyword>
<dbReference type="AlphaFoldDB" id="K2K9G6"/>
<dbReference type="Gene3D" id="2.30.330.10">
    <property type="entry name" value="SpoA-like"/>
    <property type="match status" value="1"/>
</dbReference>
<accession>K2K9G6</accession>
<keyword evidence="3" id="KW-1185">Reference proteome</keyword>
<gene>
    <name evidence="2" type="ORF">B3C1_09058</name>
</gene>
<evidence type="ECO:0000259" key="1">
    <source>
        <dbReference type="Pfam" id="PF01052"/>
    </source>
</evidence>
<dbReference type="Pfam" id="PF01052">
    <property type="entry name" value="FliMN_C"/>
    <property type="match status" value="1"/>
</dbReference>
<keyword evidence="2" id="KW-0282">Flagellum</keyword>
<dbReference type="InterPro" id="IPR001543">
    <property type="entry name" value="FliN-like_C"/>
</dbReference>
<protein>
    <submittedName>
        <fullName evidence="2">Lateral flagellar motor switch protein, LfiM</fullName>
    </submittedName>
</protein>
<comment type="caution">
    <text evidence="2">The sequence shown here is derived from an EMBL/GenBank/DDBJ whole genome shotgun (WGS) entry which is preliminary data.</text>
</comment>
<dbReference type="GO" id="GO:0050918">
    <property type="term" value="P:positive chemotaxis"/>
    <property type="evidence" value="ECO:0007669"/>
    <property type="project" value="TreeGrafter"/>
</dbReference>
<dbReference type="STRING" id="745411.B3C1_09058"/>
<dbReference type="Proteomes" id="UP000006755">
    <property type="component" value="Unassembled WGS sequence"/>
</dbReference>
<evidence type="ECO:0000313" key="3">
    <source>
        <dbReference type="Proteomes" id="UP000006755"/>
    </source>
</evidence>
<feature type="domain" description="Flagellar motor switch protein FliN-like C-terminal" evidence="1">
    <location>
        <begin position="216"/>
        <end position="284"/>
    </location>
</feature>
<reference evidence="2 3" key="1">
    <citation type="journal article" date="2012" name="J. Bacteriol.">
        <title>Genome Sequence of Gallaecimonas xiamenensis Type Strain 3-C-1.</title>
        <authorList>
            <person name="Lai Q."/>
            <person name="Wang L."/>
            <person name="Wang W."/>
            <person name="Shao Z."/>
        </authorList>
    </citation>
    <scope>NUCLEOTIDE SEQUENCE [LARGE SCALE GENOMIC DNA]</scope>
    <source>
        <strain evidence="2 3">3-C-1</strain>
    </source>
</reference>
<dbReference type="PANTHER" id="PTHR30034:SF6">
    <property type="entry name" value="YOP PROTEINS TRANSLOCATION PROTEIN Q"/>
    <property type="match status" value="1"/>
</dbReference>
<dbReference type="EMBL" id="AMRI01000011">
    <property type="protein sequence ID" value="EKE73955.1"/>
    <property type="molecule type" value="Genomic_DNA"/>
</dbReference>
<keyword evidence="2" id="KW-0966">Cell projection</keyword>
<sequence>MQDRSLVGQGRRFISGARAEQCPNYDLLGENRKADYLRGRLSAWNLKLGDALTVHCRHLFNDNGINVSLTPWLPETQFQADYWLTASCNDNPGVFLGFGSRTLFSLSELFFGGQVSSISDKALSNRTVSDTEERLAQKLFHYLLGGLFAELGLSLDGWQSRWSNRGPQSTMVTSEIKLATADWQVSWLCCWPLDLGGEKLPTLPAPEDMDKQLRSAVQTVPVRLKLELARFHLTLGELSDLKAGDILPIELNDKVMAHAGNVVCLGGQVAEQGEQLVLKITERVGDVA</sequence>
<dbReference type="SUPFAM" id="SSF101801">
    <property type="entry name" value="Surface presentation of antigens (SPOA)"/>
    <property type="match status" value="1"/>
</dbReference>
<name>K2K9G6_9GAMM</name>
<organism evidence="2 3">
    <name type="scientific">Gallaecimonas xiamenensis 3-C-1</name>
    <dbReference type="NCBI Taxonomy" id="745411"/>
    <lineage>
        <taxon>Bacteria</taxon>
        <taxon>Pseudomonadati</taxon>
        <taxon>Pseudomonadota</taxon>
        <taxon>Gammaproteobacteria</taxon>
        <taxon>Enterobacterales</taxon>
        <taxon>Gallaecimonadaceae</taxon>
        <taxon>Gallaecimonas</taxon>
    </lineage>
</organism>
<dbReference type="InterPro" id="IPR036429">
    <property type="entry name" value="SpoA-like_sf"/>
</dbReference>
<dbReference type="GO" id="GO:0071978">
    <property type="term" value="P:bacterial-type flagellum-dependent swarming motility"/>
    <property type="evidence" value="ECO:0007669"/>
    <property type="project" value="TreeGrafter"/>
</dbReference>
<proteinExistence type="predicted"/>
<dbReference type="PANTHER" id="PTHR30034">
    <property type="entry name" value="FLAGELLAR MOTOR SWITCH PROTEIN FLIM"/>
    <property type="match status" value="1"/>
</dbReference>
<dbReference type="eggNOG" id="COG1868">
    <property type="taxonomic scope" value="Bacteria"/>
</dbReference>
<dbReference type="OrthoDB" id="5813272at2"/>